<evidence type="ECO:0000256" key="1">
    <source>
        <dbReference type="SAM" id="Phobius"/>
    </source>
</evidence>
<keyword evidence="1" id="KW-0472">Membrane</keyword>
<organism evidence="2 3">
    <name type="scientific">Toxocara canis</name>
    <name type="common">Canine roundworm</name>
    <dbReference type="NCBI Taxonomy" id="6265"/>
    <lineage>
        <taxon>Eukaryota</taxon>
        <taxon>Metazoa</taxon>
        <taxon>Ecdysozoa</taxon>
        <taxon>Nematoda</taxon>
        <taxon>Chromadorea</taxon>
        <taxon>Rhabditida</taxon>
        <taxon>Spirurina</taxon>
        <taxon>Ascaridomorpha</taxon>
        <taxon>Ascaridoidea</taxon>
        <taxon>Toxocaridae</taxon>
        <taxon>Toxocara</taxon>
    </lineage>
</organism>
<dbReference type="EMBL" id="JPKZ01004118">
    <property type="protein sequence ID" value="KHN72035.1"/>
    <property type="molecule type" value="Genomic_DNA"/>
</dbReference>
<name>A0A0B2USZ7_TOXCA</name>
<feature type="transmembrane region" description="Helical" evidence="1">
    <location>
        <begin position="78"/>
        <end position="99"/>
    </location>
</feature>
<evidence type="ECO:0008006" key="4">
    <source>
        <dbReference type="Google" id="ProtNLM"/>
    </source>
</evidence>
<protein>
    <recommendedName>
        <fullName evidence="4">G_PROTEIN_RECEP_F1_2 domain-containing protein</fullName>
    </recommendedName>
</protein>
<accession>A0A0B2USZ7</accession>
<proteinExistence type="predicted"/>
<reference evidence="2 3" key="1">
    <citation type="submission" date="2014-11" db="EMBL/GenBank/DDBJ databases">
        <title>Genetic blueprint of the zoonotic pathogen Toxocara canis.</title>
        <authorList>
            <person name="Zhu X.-Q."/>
            <person name="Korhonen P.K."/>
            <person name="Cai H."/>
            <person name="Young N.D."/>
            <person name="Nejsum P."/>
            <person name="von Samson-Himmelstjerna G."/>
            <person name="Boag P.R."/>
            <person name="Tan P."/>
            <person name="Li Q."/>
            <person name="Min J."/>
            <person name="Yang Y."/>
            <person name="Wang X."/>
            <person name="Fang X."/>
            <person name="Hall R.S."/>
            <person name="Hofmann A."/>
            <person name="Sternberg P.W."/>
            <person name="Jex A.R."/>
            <person name="Gasser R.B."/>
        </authorList>
    </citation>
    <scope>NUCLEOTIDE SEQUENCE [LARGE SCALE GENOMIC DNA]</scope>
    <source>
        <strain evidence="2">PN_DK_2014</strain>
    </source>
</reference>
<evidence type="ECO:0000313" key="2">
    <source>
        <dbReference type="EMBL" id="KHN72035.1"/>
    </source>
</evidence>
<evidence type="ECO:0000313" key="3">
    <source>
        <dbReference type="Proteomes" id="UP000031036"/>
    </source>
</evidence>
<keyword evidence="1" id="KW-1133">Transmembrane helix</keyword>
<comment type="caution">
    <text evidence="2">The sequence shown here is derived from an EMBL/GenBank/DDBJ whole genome shotgun (WGS) entry which is preliminary data.</text>
</comment>
<keyword evidence="3" id="KW-1185">Reference proteome</keyword>
<dbReference type="AlphaFoldDB" id="A0A0B2USZ7"/>
<feature type="transmembrane region" description="Helical" evidence="1">
    <location>
        <begin position="111"/>
        <end position="135"/>
    </location>
</feature>
<dbReference type="Proteomes" id="UP000031036">
    <property type="component" value="Unassembled WGS sequence"/>
</dbReference>
<sequence length="167" mass="18761">MQFILLMQTVDMMSGVAKAHARPGRRSDPMSAVVLLLASIDRLIAVSMPITYYKNSCSLQLLLGSLALTVFAKRQQRLTVTMCISCAFTVVFYVVPTIIEQTALVWANKQMTALITTYSLISTYTNPIVIMGCLVKRHEDVQDALKERLLRSENMITTIQRNTTLDR</sequence>
<gene>
    <name evidence="2" type="ORF">Tcan_04480</name>
</gene>
<keyword evidence="1" id="KW-0812">Transmembrane</keyword>